<comment type="caution">
    <text evidence="10">The sequence shown here is derived from an EMBL/GenBank/DDBJ whole genome shotgun (WGS) entry which is preliminary data.</text>
</comment>
<comment type="caution">
    <text evidence="7">Lacks conserved residue(s) required for the propagation of feature annotation.</text>
</comment>
<evidence type="ECO:0000313" key="10">
    <source>
        <dbReference type="EMBL" id="GGB34945.1"/>
    </source>
</evidence>
<feature type="binding site" evidence="7">
    <location>
        <position position="79"/>
    </location>
    <ligand>
        <name>NADP(+)</name>
        <dbReference type="ChEBI" id="CHEBI:58349"/>
    </ligand>
</feature>
<dbReference type="Pfam" id="PF00479">
    <property type="entry name" value="G6PD_N"/>
    <property type="match status" value="1"/>
</dbReference>
<dbReference type="SUPFAM" id="SSF51735">
    <property type="entry name" value="NAD(P)-binding Rossmann-fold domains"/>
    <property type="match status" value="1"/>
</dbReference>
<evidence type="ECO:0000256" key="2">
    <source>
        <dbReference type="ARBA" id="ARBA00009975"/>
    </source>
</evidence>
<dbReference type="InterPro" id="IPR001282">
    <property type="entry name" value="G6P_DH"/>
</dbReference>
<keyword evidence="4 7" id="KW-0521">NADP</keyword>
<dbReference type="InterPro" id="IPR022674">
    <property type="entry name" value="G6P_DH_NAD-bd"/>
</dbReference>
<dbReference type="PANTHER" id="PTHR23429:SF0">
    <property type="entry name" value="GLUCOSE-6-PHOSPHATE 1-DEHYDROGENASE"/>
    <property type="match status" value="1"/>
</dbReference>
<dbReference type="PIRSF" id="PIRSF000110">
    <property type="entry name" value="G6PD"/>
    <property type="match status" value="1"/>
</dbReference>
<dbReference type="InterPro" id="IPR019796">
    <property type="entry name" value="G6P_DH_AS"/>
</dbReference>
<feature type="active site" description="Proton acceptor" evidence="7">
    <location>
        <position position="274"/>
    </location>
</feature>
<dbReference type="GO" id="GO:0006006">
    <property type="term" value="P:glucose metabolic process"/>
    <property type="evidence" value="ECO:0007669"/>
    <property type="project" value="UniProtKB-KW"/>
</dbReference>
<evidence type="ECO:0000256" key="6">
    <source>
        <dbReference type="ARBA" id="ARBA00023277"/>
    </source>
</evidence>
<feature type="binding site" evidence="7">
    <location>
        <position position="216"/>
    </location>
    <ligand>
        <name>substrate</name>
    </ligand>
</feature>
<name>A0A916T967_9MICO</name>
<organism evidence="10 11">
    <name type="scientific">Flexivirga endophytica</name>
    <dbReference type="NCBI Taxonomy" id="1849103"/>
    <lineage>
        <taxon>Bacteria</taxon>
        <taxon>Bacillati</taxon>
        <taxon>Actinomycetota</taxon>
        <taxon>Actinomycetes</taxon>
        <taxon>Micrococcales</taxon>
        <taxon>Dermacoccaceae</taxon>
        <taxon>Flexivirga</taxon>
    </lineage>
</organism>
<dbReference type="Gene3D" id="3.40.50.720">
    <property type="entry name" value="NAD(P)-binding Rossmann-like Domain"/>
    <property type="match status" value="1"/>
</dbReference>
<feature type="binding site" evidence="7">
    <location>
        <position position="250"/>
    </location>
    <ligand>
        <name>substrate</name>
    </ligand>
</feature>
<dbReference type="Pfam" id="PF02781">
    <property type="entry name" value="G6PD_C"/>
    <property type="match status" value="1"/>
</dbReference>
<comment type="catalytic activity">
    <reaction evidence="7">
        <text>D-glucose 6-phosphate + NADP(+) = 6-phospho-D-glucono-1,5-lactone + NADPH + H(+)</text>
        <dbReference type="Rhea" id="RHEA:15841"/>
        <dbReference type="ChEBI" id="CHEBI:15378"/>
        <dbReference type="ChEBI" id="CHEBI:57783"/>
        <dbReference type="ChEBI" id="CHEBI:57955"/>
        <dbReference type="ChEBI" id="CHEBI:58349"/>
        <dbReference type="ChEBI" id="CHEBI:61548"/>
        <dbReference type="EC" id="1.1.1.49"/>
    </reaction>
</comment>
<dbReference type="PANTHER" id="PTHR23429">
    <property type="entry name" value="GLUCOSE-6-PHOSPHATE 1-DEHYDROGENASE G6PD"/>
    <property type="match status" value="1"/>
</dbReference>
<proteinExistence type="inferred from homology"/>
<evidence type="ECO:0000256" key="1">
    <source>
        <dbReference type="ARBA" id="ARBA00004937"/>
    </source>
</evidence>
<dbReference type="AlphaFoldDB" id="A0A916T967"/>
<dbReference type="SUPFAM" id="SSF55347">
    <property type="entry name" value="Glyceraldehyde-3-phosphate dehydrogenase-like, C-terminal domain"/>
    <property type="match status" value="1"/>
</dbReference>
<feature type="domain" description="Glucose-6-phosphate dehydrogenase C-terminal" evidence="9">
    <location>
        <begin position="223"/>
        <end position="515"/>
    </location>
</feature>
<dbReference type="InterPro" id="IPR022675">
    <property type="entry name" value="G6P_DH_C"/>
</dbReference>
<evidence type="ECO:0000259" key="8">
    <source>
        <dbReference type="Pfam" id="PF00479"/>
    </source>
</evidence>
<comment type="function">
    <text evidence="7">Catalyzes the oxidation of glucose 6-phosphate to 6-phosphogluconolactone.</text>
</comment>
<keyword evidence="3 7" id="KW-0313">Glucose metabolism</keyword>
<evidence type="ECO:0000256" key="7">
    <source>
        <dbReference type="HAMAP-Rule" id="MF_00966"/>
    </source>
</evidence>
<dbReference type="Gene3D" id="3.30.360.10">
    <property type="entry name" value="Dihydrodipicolinate Reductase, domain 2"/>
    <property type="match status" value="1"/>
</dbReference>
<feature type="domain" description="Glucose-6-phosphate dehydrogenase NAD-binding" evidence="8">
    <location>
        <begin position="42"/>
        <end position="221"/>
    </location>
</feature>
<dbReference type="GO" id="GO:0005829">
    <property type="term" value="C:cytosol"/>
    <property type="evidence" value="ECO:0007669"/>
    <property type="project" value="TreeGrafter"/>
</dbReference>
<dbReference type="NCBIfam" id="TIGR00871">
    <property type="entry name" value="zwf"/>
    <property type="match status" value="1"/>
</dbReference>
<dbReference type="InterPro" id="IPR036291">
    <property type="entry name" value="NAD(P)-bd_dom_sf"/>
</dbReference>
<dbReference type="EMBL" id="BMHI01000004">
    <property type="protein sequence ID" value="GGB34945.1"/>
    <property type="molecule type" value="Genomic_DNA"/>
</dbReference>
<comment type="similarity">
    <text evidence="2 7">Belongs to the glucose-6-phosphate dehydrogenase family.</text>
</comment>
<dbReference type="GO" id="GO:0004345">
    <property type="term" value="F:glucose-6-phosphate dehydrogenase activity"/>
    <property type="evidence" value="ECO:0007669"/>
    <property type="project" value="UniProtKB-UniRule"/>
</dbReference>
<feature type="binding site" evidence="7">
    <location>
        <position position="212"/>
    </location>
    <ligand>
        <name>substrate</name>
    </ligand>
</feature>
<evidence type="ECO:0000256" key="4">
    <source>
        <dbReference type="ARBA" id="ARBA00022857"/>
    </source>
</evidence>
<dbReference type="Proteomes" id="UP000636793">
    <property type="component" value="Unassembled WGS sequence"/>
</dbReference>
<feature type="binding site" evidence="7">
    <location>
        <position position="182"/>
    </location>
    <ligand>
        <name>NADP(+)</name>
        <dbReference type="ChEBI" id="CHEBI:58349"/>
    </ligand>
</feature>
<gene>
    <name evidence="7 10" type="primary">zwf</name>
    <name evidence="10" type="ORF">GCM10011492_27000</name>
</gene>
<accession>A0A916T967</accession>
<evidence type="ECO:0000313" key="11">
    <source>
        <dbReference type="Proteomes" id="UP000636793"/>
    </source>
</evidence>
<comment type="pathway">
    <text evidence="1 7">Carbohydrate degradation; pentose phosphate pathway; D-ribulose 5-phosphate from D-glucose 6-phosphate (oxidative stage): step 1/3.</text>
</comment>
<sequence>MTVSHVQERNRYDNRPVISDIGEIREGQTGQLPAVTGPASMVLFGITGDLSRKKLLPAIYDLEHAGQLSPDFDLVGFARDTSNLETLLRESVAAHARTPFDPQVWARLKQRIHFHQGTFEDSSAFEALGSLLAQLDLLRGKPANYVFYLSIPPSAFETVCAGLSGADLHRQEHGWRRVVVEKPFGHDLASARALGDALEQAFEPSSIYRIDHYLGKETVQNILALRFANGMFEPLWNNQHIDHVQITMAESVGVEGRAGYYDGIGAARDVIQNHLLQLLALITMEEPLSFDADSIAAEKIKVLSAARLIGPLDQTTARGQYGAGIRDGVVLPGLAHERGFPADSTTETFAALTVGVETPRWAGVPFYIRTGKRLARRTTEIAVAFAGPTRGAFLARTVPVENLLVLRVQPDDGIELHIGAKRPGGGMNIGPVTLDLDFRSVFAAAPAAYERLICDVLRDDATLFPRRAEIELSWQLIDPVLEFWASDAQPDSYESGSAGPDAAAEMLGRSGRVWRPL</sequence>
<keyword evidence="11" id="KW-1185">Reference proteome</keyword>
<dbReference type="GO" id="GO:0050661">
    <property type="term" value="F:NADP binding"/>
    <property type="evidence" value="ECO:0007669"/>
    <property type="project" value="UniProtKB-UniRule"/>
</dbReference>
<dbReference type="PROSITE" id="PS00069">
    <property type="entry name" value="G6P_DEHYDROGENASE"/>
    <property type="match status" value="1"/>
</dbReference>
<dbReference type="GO" id="GO:0009051">
    <property type="term" value="P:pentose-phosphate shunt, oxidative branch"/>
    <property type="evidence" value="ECO:0007669"/>
    <property type="project" value="TreeGrafter"/>
</dbReference>
<reference evidence="10" key="1">
    <citation type="journal article" date="2014" name="Int. J. Syst. Evol. Microbiol.">
        <title>Complete genome sequence of Corynebacterium casei LMG S-19264T (=DSM 44701T), isolated from a smear-ripened cheese.</title>
        <authorList>
            <consortium name="US DOE Joint Genome Institute (JGI-PGF)"/>
            <person name="Walter F."/>
            <person name="Albersmeier A."/>
            <person name="Kalinowski J."/>
            <person name="Ruckert C."/>
        </authorList>
    </citation>
    <scope>NUCLEOTIDE SEQUENCE</scope>
    <source>
        <strain evidence="10">CGMCC 1.15085</strain>
    </source>
</reference>
<dbReference type="EC" id="1.1.1.49" evidence="7"/>
<feature type="binding site" evidence="7">
    <location>
        <position position="372"/>
    </location>
    <ligand>
        <name>substrate</name>
    </ligand>
</feature>
<keyword evidence="6 7" id="KW-0119">Carbohydrate metabolism</keyword>
<reference evidence="10" key="2">
    <citation type="submission" date="2020-09" db="EMBL/GenBank/DDBJ databases">
        <authorList>
            <person name="Sun Q."/>
            <person name="Zhou Y."/>
        </authorList>
    </citation>
    <scope>NUCLEOTIDE SEQUENCE</scope>
    <source>
        <strain evidence="10">CGMCC 1.15085</strain>
    </source>
</reference>
<evidence type="ECO:0000256" key="3">
    <source>
        <dbReference type="ARBA" id="ARBA00022526"/>
    </source>
</evidence>
<dbReference type="HAMAP" id="MF_00966">
    <property type="entry name" value="G6PD"/>
    <property type="match status" value="1"/>
</dbReference>
<evidence type="ECO:0000256" key="5">
    <source>
        <dbReference type="ARBA" id="ARBA00023002"/>
    </source>
</evidence>
<protein>
    <recommendedName>
        <fullName evidence="7">Glucose-6-phosphate 1-dehydrogenase</fullName>
        <shortName evidence="7">G6PD</shortName>
        <ecNumber evidence="7">1.1.1.49</ecNumber>
    </recommendedName>
</protein>
<dbReference type="RefSeq" id="WP_188837558.1">
    <property type="nucleotide sequence ID" value="NZ_BMHI01000004.1"/>
</dbReference>
<feature type="binding site" evidence="7">
    <location>
        <position position="269"/>
    </location>
    <ligand>
        <name>substrate</name>
    </ligand>
</feature>
<keyword evidence="5 7" id="KW-0560">Oxidoreductase</keyword>
<evidence type="ECO:0000259" key="9">
    <source>
        <dbReference type="Pfam" id="PF02781"/>
    </source>
</evidence>
<dbReference type="PRINTS" id="PR00079">
    <property type="entry name" value="G6PDHDRGNASE"/>
</dbReference>